<name>A0A7J0GHQ9_9ERIC</name>
<sequence>MRDGSKNKSRRRADRKCVHGRGRSHIAPERSPSPSALVKESRWANLPPELLLDIIQRLEASQNSWPARRDVVACAAACRSWRETTKEVVRAPEQCGLLTFPISLKQVDPQDTASQSLPYSLNIVLVSAFYIVNWCSLFLCHYNS</sequence>
<dbReference type="SUPFAM" id="SSF81383">
    <property type="entry name" value="F-box domain"/>
    <property type="match status" value="1"/>
</dbReference>
<feature type="transmembrane region" description="Helical" evidence="2">
    <location>
        <begin position="119"/>
        <end position="139"/>
    </location>
</feature>
<dbReference type="AlphaFoldDB" id="A0A7J0GHQ9"/>
<evidence type="ECO:0000313" key="5">
    <source>
        <dbReference type="Proteomes" id="UP000585474"/>
    </source>
</evidence>
<comment type="caution">
    <text evidence="4">The sequence shown here is derived from an EMBL/GenBank/DDBJ whole genome shotgun (WGS) entry which is preliminary data.</text>
</comment>
<reference evidence="4 5" key="1">
    <citation type="submission" date="2019-07" db="EMBL/GenBank/DDBJ databases">
        <title>De Novo Assembly of kiwifruit Actinidia rufa.</title>
        <authorList>
            <person name="Sugita-Konishi S."/>
            <person name="Sato K."/>
            <person name="Mori E."/>
            <person name="Abe Y."/>
            <person name="Kisaki G."/>
            <person name="Hamano K."/>
            <person name="Suezawa K."/>
            <person name="Otani M."/>
            <person name="Fukuda T."/>
            <person name="Manabe T."/>
            <person name="Gomi K."/>
            <person name="Tabuchi M."/>
            <person name="Akimitsu K."/>
            <person name="Kataoka I."/>
        </authorList>
    </citation>
    <scope>NUCLEOTIDE SEQUENCE [LARGE SCALE GENOMIC DNA]</scope>
    <source>
        <strain evidence="5">cv. Fuchu</strain>
    </source>
</reference>
<feature type="region of interest" description="Disordered" evidence="1">
    <location>
        <begin position="1"/>
        <end position="37"/>
    </location>
</feature>
<feature type="compositionally biased region" description="Basic residues" evidence="1">
    <location>
        <begin position="7"/>
        <end position="24"/>
    </location>
</feature>
<dbReference type="Gene3D" id="1.20.1280.50">
    <property type="match status" value="1"/>
</dbReference>
<dbReference type="Proteomes" id="UP000585474">
    <property type="component" value="Unassembled WGS sequence"/>
</dbReference>
<evidence type="ECO:0000256" key="2">
    <source>
        <dbReference type="SAM" id="Phobius"/>
    </source>
</evidence>
<dbReference type="InterPro" id="IPR001810">
    <property type="entry name" value="F-box_dom"/>
</dbReference>
<keyword evidence="2" id="KW-1133">Transmembrane helix</keyword>
<protein>
    <submittedName>
        <fullName evidence="4">Tubby like protein 6</fullName>
    </submittedName>
</protein>
<evidence type="ECO:0000313" key="4">
    <source>
        <dbReference type="EMBL" id="GFZ10336.1"/>
    </source>
</evidence>
<dbReference type="InterPro" id="IPR036047">
    <property type="entry name" value="F-box-like_dom_sf"/>
</dbReference>
<dbReference type="PANTHER" id="PTHR16517:SF104">
    <property type="entry name" value="TUBBY-LIKE F-BOX PROTEIN 6"/>
    <property type="match status" value="1"/>
</dbReference>
<gene>
    <name evidence="4" type="ORF">Acr_21g0009350</name>
</gene>
<evidence type="ECO:0000256" key="1">
    <source>
        <dbReference type="SAM" id="MobiDB-lite"/>
    </source>
</evidence>
<evidence type="ECO:0000259" key="3">
    <source>
        <dbReference type="Pfam" id="PF12937"/>
    </source>
</evidence>
<dbReference type="EMBL" id="BJWL01000021">
    <property type="protein sequence ID" value="GFZ10336.1"/>
    <property type="molecule type" value="Genomic_DNA"/>
</dbReference>
<proteinExistence type="predicted"/>
<keyword evidence="5" id="KW-1185">Reference proteome</keyword>
<feature type="domain" description="F-box" evidence="3">
    <location>
        <begin position="43"/>
        <end position="84"/>
    </location>
</feature>
<keyword evidence="2" id="KW-0812">Transmembrane</keyword>
<keyword evidence="2" id="KW-0472">Membrane</keyword>
<dbReference type="OrthoDB" id="8775810at2759"/>
<organism evidence="4 5">
    <name type="scientific">Actinidia rufa</name>
    <dbReference type="NCBI Taxonomy" id="165716"/>
    <lineage>
        <taxon>Eukaryota</taxon>
        <taxon>Viridiplantae</taxon>
        <taxon>Streptophyta</taxon>
        <taxon>Embryophyta</taxon>
        <taxon>Tracheophyta</taxon>
        <taxon>Spermatophyta</taxon>
        <taxon>Magnoliopsida</taxon>
        <taxon>eudicotyledons</taxon>
        <taxon>Gunneridae</taxon>
        <taxon>Pentapetalae</taxon>
        <taxon>asterids</taxon>
        <taxon>Ericales</taxon>
        <taxon>Actinidiaceae</taxon>
        <taxon>Actinidia</taxon>
    </lineage>
</organism>
<dbReference type="PANTHER" id="PTHR16517">
    <property type="entry name" value="TUBBY-RELATED"/>
    <property type="match status" value="1"/>
</dbReference>
<dbReference type="Pfam" id="PF12937">
    <property type="entry name" value="F-box-like"/>
    <property type="match status" value="1"/>
</dbReference>
<accession>A0A7J0GHQ9</accession>